<dbReference type="KEGG" id="csa:Csal_0554"/>
<dbReference type="InterPro" id="IPR007236">
    <property type="entry name" value="SlyX"/>
</dbReference>
<accession>Q1R042</accession>
<dbReference type="STRING" id="290398.Csal_0554"/>
<organism evidence="2 3">
    <name type="scientific">Chromohalobacter israelensis (strain ATCC BAA-138 / DSM 3043 / CIP 106854 / NCIMB 13768 / 1H11)</name>
    <name type="common">Chromohalobacter salexigens</name>
    <dbReference type="NCBI Taxonomy" id="290398"/>
    <lineage>
        <taxon>Bacteria</taxon>
        <taxon>Pseudomonadati</taxon>
        <taxon>Pseudomonadota</taxon>
        <taxon>Gammaproteobacteria</taxon>
        <taxon>Oceanospirillales</taxon>
        <taxon>Halomonadaceae</taxon>
        <taxon>Chromohalobacter</taxon>
    </lineage>
</organism>
<protein>
    <submittedName>
        <fullName evidence="2">SlyX</fullName>
    </submittedName>
</protein>
<name>Q1R042_CHRI1</name>
<dbReference type="Pfam" id="PF04102">
    <property type="entry name" value="SlyX"/>
    <property type="match status" value="1"/>
</dbReference>
<dbReference type="EMBL" id="CP000285">
    <property type="protein sequence ID" value="ABE57916.1"/>
    <property type="molecule type" value="Genomic_DNA"/>
</dbReference>
<dbReference type="AlphaFoldDB" id="Q1R042"/>
<proteinExistence type="predicted"/>
<keyword evidence="3" id="KW-1185">Reference proteome</keyword>
<dbReference type="PANTHER" id="PTHR36508">
    <property type="entry name" value="PROTEIN SLYX"/>
    <property type="match status" value="1"/>
</dbReference>
<dbReference type="RefSeq" id="WP_011505862.1">
    <property type="nucleotide sequence ID" value="NC_007963.1"/>
</dbReference>
<evidence type="ECO:0000313" key="3">
    <source>
        <dbReference type="Proteomes" id="UP000000239"/>
    </source>
</evidence>
<reference evidence="2 3" key="1">
    <citation type="journal article" date="2011" name="Stand. Genomic Sci.">
        <title>Complete genome sequence of the halophilic and highly halotolerant Chromohalobacter salexigens type strain (1H11(T)).</title>
        <authorList>
            <person name="Copeland A."/>
            <person name="O'Connor K."/>
            <person name="Lucas S."/>
            <person name="Lapidus A."/>
            <person name="Berry K.W."/>
            <person name="Detter J.C."/>
            <person name="Del Rio T.G."/>
            <person name="Hammon N."/>
            <person name="Dalin E."/>
            <person name="Tice H."/>
            <person name="Pitluck S."/>
            <person name="Bruce D."/>
            <person name="Goodwin L."/>
            <person name="Han C."/>
            <person name="Tapia R."/>
            <person name="Saunders E."/>
            <person name="Schmutz J."/>
            <person name="Brettin T."/>
            <person name="Larimer F."/>
            <person name="Land M."/>
            <person name="Hauser L."/>
            <person name="Vargas C."/>
            <person name="Nieto J.J."/>
            <person name="Kyrpides N.C."/>
            <person name="Ivanova N."/>
            <person name="Goker M."/>
            <person name="Klenk H.P."/>
            <person name="Csonka L.N."/>
            <person name="Woyke T."/>
        </authorList>
    </citation>
    <scope>NUCLEOTIDE SEQUENCE [LARGE SCALE GENOMIC DNA]</scope>
    <source>
        <strain evidence="3">ATCC BAA-138 / DSM 3043 / CIP 106854 / NCIMB 13768 / 1H11</strain>
    </source>
</reference>
<dbReference type="HOGENOM" id="CLU_180796_1_1_6"/>
<dbReference type="eggNOG" id="COG2900">
    <property type="taxonomic scope" value="Bacteria"/>
</dbReference>
<evidence type="ECO:0000313" key="2">
    <source>
        <dbReference type="EMBL" id="ABE57916.1"/>
    </source>
</evidence>
<gene>
    <name evidence="2" type="ordered locus">Csal_0554</name>
</gene>
<evidence type="ECO:0000256" key="1">
    <source>
        <dbReference type="SAM" id="Coils"/>
    </source>
</evidence>
<dbReference type="PANTHER" id="PTHR36508:SF1">
    <property type="entry name" value="PROTEIN SLYX"/>
    <property type="match status" value="1"/>
</dbReference>
<feature type="coiled-coil region" evidence="1">
    <location>
        <begin position="38"/>
        <end position="65"/>
    </location>
</feature>
<dbReference type="Proteomes" id="UP000000239">
    <property type="component" value="Chromosome"/>
</dbReference>
<sequence>MTDEATRDRLDALETRLAYQEDWLDTLDRALTAQDRRVAHLERTNALLRERLRDLRQNVETLGDDSAPAPHDEIPPHY</sequence>
<dbReference type="OrthoDB" id="6183310at2"/>
<keyword evidence="1" id="KW-0175">Coiled coil</keyword>
<dbReference type="GeneID" id="95333311"/>
<dbReference type="Gene3D" id="1.20.5.300">
    <property type="match status" value="1"/>
</dbReference>